<accession>A0ABP4Q9E5</accession>
<dbReference type="InterPro" id="IPR012334">
    <property type="entry name" value="Pectin_lyas_fold"/>
</dbReference>
<gene>
    <name evidence="6" type="ORF">GCM10009804_67900</name>
</gene>
<organism evidence="6 7">
    <name type="scientific">Kribbella hippodromi</name>
    <dbReference type="NCBI Taxonomy" id="434347"/>
    <lineage>
        <taxon>Bacteria</taxon>
        <taxon>Bacillati</taxon>
        <taxon>Actinomycetota</taxon>
        <taxon>Actinomycetes</taxon>
        <taxon>Propionibacteriales</taxon>
        <taxon>Kribbellaceae</taxon>
        <taxon>Kribbella</taxon>
    </lineage>
</organism>
<dbReference type="InterPro" id="IPR022441">
    <property type="entry name" value="Para_beta_helix_rpt-2"/>
</dbReference>
<comment type="subcellular location">
    <subcellularLocation>
        <location evidence="1">Secreted</location>
    </subcellularLocation>
</comment>
<keyword evidence="3" id="KW-0732">Signal</keyword>
<evidence type="ECO:0000256" key="2">
    <source>
        <dbReference type="ARBA" id="ARBA00022525"/>
    </source>
</evidence>
<proteinExistence type="predicted"/>
<dbReference type="InterPro" id="IPR006626">
    <property type="entry name" value="PbH1"/>
</dbReference>
<dbReference type="SUPFAM" id="SSF51126">
    <property type="entry name" value="Pectin lyase-like"/>
    <property type="match status" value="1"/>
</dbReference>
<evidence type="ECO:0000313" key="7">
    <source>
        <dbReference type="Proteomes" id="UP001501705"/>
    </source>
</evidence>
<dbReference type="InterPro" id="IPR039448">
    <property type="entry name" value="Beta_helix"/>
</dbReference>
<feature type="domain" description="Right handed beta helix" evidence="5">
    <location>
        <begin position="280"/>
        <end position="410"/>
    </location>
</feature>
<name>A0ABP4Q9E5_9ACTN</name>
<comment type="caution">
    <text evidence="6">The sequence shown here is derived from an EMBL/GenBank/DDBJ whole genome shotgun (WGS) entry which is preliminary data.</text>
</comment>
<dbReference type="Proteomes" id="UP001501705">
    <property type="component" value="Unassembled WGS sequence"/>
</dbReference>
<dbReference type="EMBL" id="BAAAPH010000030">
    <property type="protein sequence ID" value="GAA1601757.1"/>
    <property type="molecule type" value="Genomic_DNA"/>
</dbReference>
<feature type="region of interest" description="Disordered" evidence="4">
    <location>
        <begin position="1"/>
        <end position="22"/>
    </location>
</feature>
<dbReference type="Pfam" id="PF13229">
    <property type="entry name" value="Beta_helix"/>
    <property type="match status" value="2"/>
</dbReference>
<dbReference type="Gene3D" id="2.160.20.10">
    <property type="entry name" value="Single-stranded right-handed beta-helix, Pectin lyase-like"/>
    <property type="match status" value="1"/>
</dbReference>
<keyword evidence="2" id="KW-0964">Secreted</keyword>
<evidence type="ECO:0000313" key="6">
    <source>
        <dbReference type="EMBL" id="GAA1601757.1"/>
    </source>
</evidence>
<reference evidence="7" key="1">
    <citation type="journal article" date="2019" name="Int. J. Syst. Evol. Microbiol.">
        <title>The Global Catalogue of Microorganisms (GCM) 10K type strain sequencing project: providing services to taxonomists for standard genome sequencing and annotation.</title>
        <authorList>
            <consortium name="The Broad Institute Genomics Platform"/>
            <consortium name="The Broad Institute Genome Sequencing Center for Infectious Disease"/>
            <person name="Wu L."/>
            <person name="Ma J."/>
        </authorList>
    </citation>
    <scope>NUCLEOTIDE SEQUENCE [LARGE SCALE GENOMIC DNA]</scope>
    <source>
        <strain evidence="7">JCM 15572</strain>
    </source>
</reference>
<evidence type="ECO:0000259" key="5">
    <source>
        <dbReference type="Pfam" id="PF13229"/>
    </source>
</evidence>
<dbReference type="NCBIfam" id="TIGR03804">
    <property type="entry name" value="para_beta_helix"/>
    <property type="match status" value="1"/>
</dbReference>
<evidence type="ECO:0000256" key="3">
    <source>
        <dbReference type="ARBA" id="ARBA00022729"/>
    </source>
</evidence>
<dbReference type="InterPro" id="IPR011050">
    <property type="entry name" value="Pectin_lyase_fold/virulence"/>
</dbReference>
<dbReference type="PANTHER" id="PTHR40088">
    <property type="entry name" value="PECTATE LYASE (EUROFUNG)"/>
    <property type="match status" value="1"/>
</dbReference>
<sequence length="508" mass="53155">MLRTSHLPGSAPHAPDRRAGRGRRHPLVVTAALIARIRRTQPFSSCWQRRVRQLRDVLRPARRDAEDMKLAWRVGGVAVLSGAALTCSLAARATTTTLYVDRTMPTCSDSGQGTSTTPYCTIVKGVSKLAAGMTLDIGDGTYAETIKPAVSGTADAPITITAWPGKHPVLNPAGFGANISSRAYITLSGIAFNGTKYDSVYVSGSQNITISGNTVTGAGQPVRGLNAYGISIRGSSASVVSGNDVNHNSGTGILLTSGSTGNVVSGNSASYNADGYQRNANGINVISPGNTVIRNITHDNEDSGIQFYPGGNNNLATLNVTYDNGDHGIDDYNVTGGSLIGNTVYRNCTTGINVEGTSGNYTVMNNLAADNAVYPAYNGIACSRRAGNIGIWDSAPASTTVDHNLVWLTKAGTMYAFGTTYKTLAAMQTATHQEAHGVQADPAFVDPAAWDLRLSGTSPAIDRGNSGAGGEQPTDLNGNPRVDDPAVSNAFAEGPRLYDDLGAYEYQP</sequence>
<dbReference type="SMART" id="SM00710">
    <property type="entry name" value="PbH1"/>
    <property type="match status" value="8"/>
</dbReference>
<dbReference type="InterPro" id="IPR052052">
    <property type="entry name" value="Polysaccharide_Lyase_9"/>
</dbReference>
<keyword evidence="7" id="KW-1185">Reference proteome</keyword>
<protein>
    <submittedName>
        <fullName evidence="6">Right-handed parallel beta-helix repeat-containing protein</fullName>
    </submittedName>
</protein>
<feature type="domain" description="Right handed beta helix" evidence="5">
    <location>
        <begin position="173"/>
        <end position="275"/>
    </location>
</feature>
<evidence type="ECO:0000256" key="1">
    <source>
        <dbReference type="ARBA" id="ARBA00004613"/>
    </source>
</evidence>
<dbReference type="PANTHER" id="PTHR40088:SF2">
    <property type="entry name" value="SECRETED SUGAR HYDROLASE"/>
    <property type="match status" value="1"/>
</dbReference>
<evidence type="ECO:0000256" key="4">
    <source>
        <dbReference type="SAM" id="MobiDB-lite"/>
    </source>
</evidence>
<feature type="region of interest" description="Disordered" evidence="4">
    <location>
        <begin position="456"/>
        <end position="494"/>
    </location>
</feature>